<evidence type="ECO:0000313" key="1">
    <source>
        <dbReference type="EMBL" id="BCB88591.1"/>
    </source>
</evidence>
<protein>
    <submittedName>
        <fullName evidence="1">Uncharacterized protein</fullName>
    </submittedName>
</protein>
<sequence>MPLVPPTPELVAEYVEASGLPAQHVIAVLPPRNANCTVERLAINAAMTLAPVEAMPLMTTALEAMADPAFALHALNATTGSVVPALIVNGPVARQLDIPAGAGCLGGVAGAAPAIGRALRLVMRNIAGQLIGVTSQSVYGQPGRVAGIVFAEWEEMSPWAPFAERRGVSGNAVTVYGAMGTTNICDLVADTGAGLLEIIGKSLAYPAANGFLTSSAFSETLVAVNPVWAKLIARDIPDVAEVQALLWKHATLPLDWWPEPYHEPFEKAGRILPGGTVPLVPSAEHVFVLVAGGEGNLHAAALHSWGDTRTTTRPVSHAA</sequence>
<reference evidence="1 2" key="2">
    <citation type="submission" date="2020-03" db="EMBL/GenBank/DDBJ databases">
        <authorList>
            <person name="Ichikawa N."/>
            <person name="Kimura A."/>
            <person name="Kitahashi Y."/>
            <person name="Uohara A."/>
        </authorList>
    </citation>
    <scope>NUCLEOTIDE SEQUENCE [LARGE SCALE GENOMIC DNA]</scope>
    <source>
        <strain evidence="1 2">NBRC 105367</strain>
    </source>
</reference>
<organism evidence="1 2">
    <name type="scientific">Phytohabitans suffuscus</name>
    <dbReference type="NCBI Taxonomy" id="624315"/>
    <lineage>
        <taxon>Bacteria</taxon>
        <taxon>Bacillati</taxon>
        <taxon>Actinomycetota</taxon>
        <taxon>Actinomycetes</taxon>
        <taxon>Micromonosporales</taxon>
        <taxon>Micromonosporaceae</taxon>
    </lineage>
</organism>
<proteinExistence type="predicted"/>
<dbReference type="KEGG" id="psuu:Psuf_059040"/>
<gene>
    <name evidence="1" type="ORF">Psuf_059040</name>
</gene>
<dbReference type="EMBL" id="AP022871">
    <property type="protein sequence ID" value="BCB88591.1"/>
    <property type="molecule type" value="Genomic_DNA"/>
</dbReference>
<reference evidence="1 2" key="1">
    <citation type="submission" date="2020-03" db="EMBL/GenBank/DDBJ databases">
        <title>Whole genome shotgun sequence of Phytohabitans suffuscus NBRC 105367.</title>
        <authorList>
            <person name="Komaki H."/>
            <person name="Tamura T."/>
        </authorList>
    </citation>
    <scope>NUCLEOTIDE SEQUENCE [LARGE SCALE GENOMIC DNA]</scope>
    <source>
        <strain evidence="1 2">NBRC 105367</strain>
    </source>
</reference>
<dbReference type="AlphaFoldDB" id="A0A6F8YRX9"/>
<name>A0A6F8YRX9_9ACTN</name>
<keyword evidence="2" id="KW-1185">Reference proteome</keyword>
<dbReference type="Proteomes" id="UP000503011">
    <property type="component" value="Chromosome"/>
</dbReference>
<accession>A0A6F8YRX9</accession>
<evidence type="ECO:0000313" key="2">
    <source>
        <dbReference type="Proteomes" id="UP000503011"/>
    </source>
</evidence>